<accession>A0A6L8MLH1</accession>
<sequence>MQFGVIFSLIGAALAAGLFAFRRQWLMSLAWLFSLAYTTFSRVFPEVFPEPLVTCFSVTFLVLVVVACWQNFYAKKAH</sequence>
<organism evidence="2 3">
    <name type="scientific">Duganella lactea</name>
    <dbReference type="NCBI Taxonomy" id="2692173"/>
    <lineage>
        <taxon>Bacteria</taxon>
        <taxon>Pseudomonadati</taxon>
        <taxon>Pseudomonadota</taxon>
        <taxon>Betaproteobacteria</taxon>
        <taxon>Burkholderiales</taxon>
        <taxon>Oxalobacteraceae</taxon>
        <taxon>Telluria group</taxon>
        <taxon>Duganella</taxon>
    </lineage>
</organism>
<evidence type="ECO:0000256" key="1">
    <source>
        <dbReference type="SAM" id="Phobius"/>
    </source>
</evidence>
<keyword evidence="1" id="KW-0472">Membrane</keyword>
<proteinExistence type="predicted"/>
<reference evidence="2 3" key="1">
    <citation type="submission" date="2019-12" db="EMBL/GenBank/DDBJ databases">
        <title>Novel species isolated from a subtropical stream in China.</title>
        <authorList>
            <person name="Lu H."/>
        </authorList>
    </citation>
    <scope>NUCLEOTIDE SEQUENCE [LARGE SCALE GENOMIC DNA]</scope>
    <source>
        <strain evidence="2 3">FT50W</strain>
    </source>
</reference>
<keyword evidence="1" id="KW-0812">Transmembrane</keyword>
<comment type="caution">
    <text evidence="2">The sequence shown here is derived from an EMBL/GenBank/DDBJ whole genome shotgun (WGS) entry which is preliminary data.</text>
</comment>
<dbReference type="RefSeq" id="WP_161020250.1">
    <property type="nucleotide sequence ID" value="NZ_WWCP01000019.1"/>
</dbReference>
<dbReference type="AlphaFoldDB" id="A0A6L8MLH1"/>
<protein>
    <submittedName>
        <fullName evidence="2">Uncharacterized protein</fullName>
    </submittedName>
</protein>
<gene>
    <name evidence="2" type="ORF">GTP44_16185</name>
</gene>
<dbReference type="EMBL" id="WWCP01000019">
    <property type="protein sequence ID" value="MYM83489.1"/>
    <property type="molecule type" value="Genomic_DNA"/>
</dbReference>
<keyword evidence="1" id="KW-1133">Transmembrane helix</keyword>
<feature type="transmembrane region" description="Helical" evidence="1">
    <location>
        <begin position="51"/>
        <end position="72"/>
    </location>
</feature>
<name>A0A6L8MLH1_9BURK</name>
<dbReference type="Proteomes" id="UP000474565">
    <property type="component" value="Unassembled WGS sequence"/>
</dbReference>
<evidence type="ECO:0000313" key="2">
    <source>
        <dbReference type="EMBL" id="MYM83489.1"/>
    </source>
</evidence>
<evidence type="ECO:0000313" key="3">
    <source>
        <dbReference type="Proteomes" id="UP000474565"/>
    </source>
</evidence>